<feature type="compositionally biased region" description="Basic residues" evidence="2">
    <location>
        <begin position="76"/>
        <end position="88"/>
    </location>
</feature>
<sequence>MAASSSLQHIRSSRNINSNSKNNNDDDDDDSGSTSKMYPFGGGWVFGAVPAQSQVVYYQQDNIPVNDYPQTSHNDGRRRRRRNRNGARRHQDNNNVTQPEHLEGPAREPQGRSDVHVAAREDAPSVVTKQDVEERDSLIELQKTEIEALRAEVQSAKQAERDLRKEAYRTIGALRSNLNLAEKAKEELVSVVGEKDRLISQQRARIEALERSPIYHDDGTPPTSTSWPEIELPSDVRDRMRALNLIARWEEWFRFVDDAEFDDGAQAEVSSILEEAQSRGRLYEFLMEGPLDTWYCLRCVYEHGAYVDGGLRTDHSFFSTRGASHRLVMNENILDIKSQT</sequence>
<evidence type="ECO:0000313" key="4">
    <source>
        <dbReference type="Proteomes" id="UP000287144"/>
    </source>
</evidence>
<accession>A0A428T9I9</accession>
<gene>
    <name evidence="3" type="ORF">CEP52_010219</name>
</gene>
<feature type="compositionally biased region" description="Polar residues" evidence="2">
    <location>
        <begin position="62"/>
        <end position="73"/>
    </location>
</feature>
<organism evidence="3 4">
    <name type="scientific">Fusarium oligoseptatum</name>
    <dbReference type="NCBI Taxonomy" id="2604345"/>
    <lineage>
        <taxon>Eukaryota</taxon>
        <taxon>Fungi</taxon>
        <taxon>Dikarya</taxon>
        <taxon>Ascomycota</taxon>
        <taxon>Pezizomycotina</taxon>
        <taxon>Sordariomycetes</taxon>
        <taxon>Hypocreomycetidae</taxon>
        <taxon>Hypocreales</taxon>
        <taxon>Nectriaceae</taxon>
        <taxon>Fusarium</taxon>
        <taxon>Fusarium solani species complex</taxon>
    </lineage>
</organism>
<reference evidence="3 4" key="1">
    <citation type="submission" date="2017-06" db="EMBL/GenBank/DDBJ databases">
        <title>Comparative genomic analysis of Ambrosia Fusariam Clade fungi.</title>
        <authorList>
            <person name="Stajich J.E."/>
            <person name="Carrillo J."/>
            <person name="Kijimoto T."/>
            <person name="Eskalen A."/>
            <person name="O'Donnell K."/>
            <person name="Kasson M."/>
        </authorList>
    </citation>
    <scope>NUCLEOTIDE SEQUENCE [LARGE SCALE GENOMIC DNA]</scope>
    <source>
        <strain evidence="3 4">NRRL62579</strain>
    </source>
</reference>
<dbReference type="Proteomes" id="UP000287144">
    <property type="component" value="Unassembled WGS sequence"/>
</dbReference>
<keyword evidence="4" id="KW-1185">Reference proteome</keyword>
<feature type="compositionally biased region" description="Polar residues" evidence="2">
    <location>
        <begin position="1"/>
        <end position="10"/>
    </location>
</feature>
<evidence type="ECO:0000256" key="1">
    <source>
        <dbReference type="SAM" id="Coils"/>
    </source>
</evidence>
<comment type="caution">
    <text evidence="3">The sequence shown here is derived from an EMBL/GenBank/DDBJ whole genome shotgun (WGS) entry which is preliminary data.</text>
</comment>
<feature type="compositionally biased region" description="Low complexity" evidence="2">
    <location>
        <begin position="13"/>
        <end position="22"/>
    </location>
</feature>
<feature type="compositionally biased region" description="Basic and acidic residues" evidence="2">
    <location>
        <begin position="100"/>
        <end position="114"/>
    </location>
</feature>
<evidence type="ECO:0000313" key="3">
    <source>
        <dbReference type="EMBL" id="RSL98668.1"/>
    </source>
</evidence>
<protein>
    <submittedName>
        <fullName evidence="3">Uncharacterized protein</fullName>
    </submittedName>
</protein>
<feature type="region of interest" description="Disordered" evidence="2">
    <location>
        <begin position="62"/>
        <end position="114"/>
    </location>
</feature>
<proteinExistence type="predicted"/>
<feature type="region of interest" description="Disordered" evidence="2">
    <location>
        <begin position="1"/>
        <end position="35"/>
    </location>
</feature>
<dbReference type="AlphaFoldDB" id="A0A428T9I9"/>
<feature type="coiled-coil region" evidence="1">
    <location>
        <begin position="139"/>
        <end position="166"/>
    </location>
</feature>
<name>A0A428T9I9_9HYPO</name>
<dbReference type="EMBL" id="NKCK01000113">
    <property type="protein sequence ID" value="RSL98668.1"/>
    <property type="molecule type" value="Genomic_DNA"/>
</dbReference>
<keyword evidence="1" id="KW-0175">Coiled coil</keyword>
<evidence type="ECO:0000256" key="2">
    <source>
        <dbReference type="SAM" id="MobiDB-lite"/>
    </source>
</evidence>